<name>A0ABT6TG05_9BACL</name>
<dbReference type="Pfam" id="PF06925">
    <property type="entry name" value="MGDG_synth"/>
    <property type="match status" value="1"/>
</dbReference>
<comment type="subcellular location">
    <subcellularLocation>
        <location evidence="1">Membrane</location>
    </subcellularLocation>
</comment>
<dbReference type="PANTHER" id="PTHR43025">
    <property type="entry name" value="MONOGALACTOSYLDIACYLGLYCEROL SYNTHASE"/>
    <property type="match status" value="1"/>
</dbReference>
<accession>A0ABT6TG05</accession>
<evidence type="ECO:0000256" key="1">
    <source>
        <dbReference type="ARBA" id="ARBA00004370"/>
    </source>
</evidence>
<evidence type="ECO:0000313" key="7">
    <source>
        <dbReference type="EMBL" id="MDI4645771.1"/>
    </source>
</evidence>
<keyword evidence="3" id="KW-0328">Glycosyltransferase</keyword>
<dbReference type="PANTHER" id="PTHR43025:SF3">
    <property type="entry name" value="MONOGALACTOSYLDIACYLGLYCEROL SYNTHASE 1, CHLOROPLASTIC"/>
    <property type="match status" value="1"/>
</dbReference>
<dbReference type="InterPro" id="IPR009695">
    <property type="entry name" value="Diacylglyc_glucosyltr_N"/>
</dbReference>
<evidence type="ECO:0000259" key="5">
    <source>
        <dbReference type="Pfam" id="PF04101"/>
    </source>
</evidence>
<evidence type="ECO:0000256" key="3">
    <source>
        <dbReference type="ARBA" id="ARBA00022676"/>
    </source>
</evidence>
<comment type="similarity">
    <text evidence="2">Belongs to the glycosyltransferase 28 family.</text>
</comment>
<evidence type="ECO:0000256" key="4">
    <source>
        <dbReference type="ARBA" id="ARBA00022679"/>
    </source>
</evidence>
<gene>
    <name evidence="7" type="ORF">KB449_12390</name>
</gene>
<proteinExistence type="inferred from homology"/>
<dbReference type="Proteomes" id="UP001161691">
    <property type="component" value="Unassembled WGS sequence"/>
</dbReference>
<evidence type="ECO:0000256" key="2">
    <source>
        <dbReference type="ARBA" id="ARBA00006962"/>
    </source>
</evidence>
<protein>
    <submittedName>
        <fullName evidence="7">Glycosyltransferase</fullName>
    </submittedName>
</protein>
<dbReference type="RefSeq" id="WP_282908672.1">
    <property type="nucleotide sequence ID" value="NZ_JAGRPV010000001.1"/>
</dbReference>
<dbReference type="InterPro" id="IPR007235">
    <property type="entry name" value="Glyco_trans_28_C"/>
</dbReference>
<dbReference type="EMBL" id="JAGRPV010000001">
    <property type="protein sequence ID" value="MDI4645771.1"/>
    <property type="molecule type" value="Genomic_DNA"/>
</dbReference>
<dbReference type="Pfam" id="PF04101">
    <property type="entry name" value="Glyco_tran_28_C"/>
    <property type="match status" value="1"/>
</dbReference>
<feature type="domain" description="Diacylglycerol glucosyltransferase N-terminal" evidence="6">
    <location>
        <begin position="19"/>
        <end position="183"/>
    </location>
</feature>
<comment type="caution">
    <text evidence="7">The sequence shown here is derived from an EMBL/GenBank/DDBJ whole genome shotgun (WGS) entry which is preliminary data.</text>
</comment>
<reference evidence="7" key="1">
    <citation type="submission" date="2023-04" db="EMBL/GenBank/DDBJ databases">
        <title>Comparative genomic analysis of Cohnella hashimotonis sp. nov., isolated from the International Space Station.</title>
        <authorList>
            <person name="Venkateswaran K."/>
            <person name="Simpson A."/>
        </authorList>
    </citation>
    <scope>NUCLEOTIDE SEQUENCE</scope>
    <source>
        <strain evidence="7">F6_2S_P_1</strain>
    </source>
</reference>
<dbReference type="Gene3D" id="3.40.50.2000">
    <property type="entry name" value="Glycogen Phosphorylase B"/>
    <property type="match status" value="1"/>
</dbReference>
<keyword evidence="8" id="KW-1185">Reference proteome</keyword>
<feature type="domain" description="Glycosyl transferase family 28 C-terminal" evidence="5">
    <location>
        <begin position="237"/>
        <end position="347"/>
    </location>
</feature>
<keyword evidence="4" id="KW-0808">Transferase</keyword>
<evidence type="ECO:0000313" key="8">
    <source>
        <dbReference type="Proteomes" id="UP001161691"/>
    </source>
</evidence>
<sequence>MEERAWKILIVYARFGDGHYQVSKALEQQFAAHPEARFEVHLVDLFAEAHPAMDAIVRCAYAKSITWFPKTYGWSYRVTNGMKHDRPLGRWLHAFGRSKMAALLRTIEPDAVIHTFPFLATYSAMANAGIAIPTYTVITDYELHTRWIHPHTDGYFVATEELKSQIAGMGIREDRIHVTGIPIRRQFRDERRPRLEICREKGLDPDQAYVLVMIGALSEPERLVDSLLTPELSATLLLVAGRNAKLCRKLAKRFESRTQVQVIGYAENIEAYMTVASCIVTKAGAVTLTEAISMGVPVVVYKPMPGQEQGNAAYWSRRRALRMATDAASLREAVTLAIRRCEKAPARAIGHADASRVIVAEVLRGGAGRMARRFAEKSFPAGRIVPDIREAGEALGGFFEIDPPFDTRI</sequence>
<dbReference type="InterPro" id="IPR050519">
    <property type="entry name" value="Glycosyltransf_28_UgtP"/>
</dbReference>
<organism evidence="7 8">
    <name type="scientific">Cohnella hashimotonis</name>
    <dbReference type="NCBI Taxonomy" id="2826895"/>
    <lineage>
        <taxon>Bacteria</taxon>
        <taxon>Bacillati</taxon>
        <taxon>Bacillota</taxon>
        <taxon>Bacilli</taxon>
        <taxon>Bacillales</taxon>
        <taxon>Paenibacillaceae</taxon>
        <taxon>Cohnella</taxon>
    </lineage>
</organism>
<dbReference type="SUPFAM" id="SSF53756">
    <property type="entry name" value="UDP-Glycosyltransferase/glycogen phosphorylase"/>
    <property type="match status" value="1"/>
</dbReference>
<evidence type="ECO:0000259" key="6">
    <source>
        <dbReference type="Pfam" id="PF06925"/>
    </source>
</evidence>